<accession>A0A0G0KSI4</accession>
<dbReference type="Gene3D" id="3.40.50.2000">
    <property type="entry name" value="Glycogen Phosphorylase B"/>
    <property type="match status" value="2"/>
</dbReference>
<feature type="domain" description="Glycosyl transferase family 1" evidence="1">
    <location>
        <begin position="238"/>
        <end position="401"/>
    </location>
</feature>
<gene>
    <name evidence="2" type="ORF">US99_C0019G0001</name>
</gene>
<dbReference type="Proteomes" id="UP000034324">
    <property type="component" value="Unassembled WGS sequence"/>
</dbReference>
<name>A0A0G0KSI4_9BACT</name>
<reference evidence="2 3" key="1">
    <citation type="journal article" date="2015" name="Nature">
        <title>rRNA introns, odd ribosomes, and small enigmatic genomes across a large radiation of phyla.</title>
        <authorList>
            <person name="Brown C.T."/>
            <person name="Hug L.A."/>
            <person name="Thomas B.C."/>
            <person name="Sharon I."/>
            <person name="Castelle C.J."/>
            <person name="Singh A."/>
            <person name="Wilkins M.J."/>
            <person name="Williams K.H."/>
            <person name="Banfield J.F."/>
        </authorList>
    </citation>
    <scope>NUCLEOTIDE SEQUENCE [LARGE SCALE GENOMIC DNA]</scope>
</reference>
<dbReference type="AlphaFoldDB" id="A0A0G0KSI4"/>
<evidence type="ECO:0000313" key="2">
    <source>
        <dbReference type="EMBL" id="KKQ78510.1"/>
    </source>
</evidence>
<dbReference type="EMBL" id="LBVC01000019">
    <property type="protein sequence ID" value="KKQ78510.1"/>
    <property type="molecule type" value="Genomic_DNA"/>
</dbReference>
<comment type="caution">
    <text evidence="2">The sequence shown here is derived from an EMBL/GenBank/DDBJ whole genome shotgun (WGS) entry which is preliminary data.</text>
</comment>
<dbReference type="Pfam" id="PF00534">
    <property type="entry name" value="Glycos_transf_1"/>
    <property type="match status" value="1"/>
</dbReference>
<dbReference type="InterPro" id="IPR001296">
    <property type="entry name" value="Glyco_trans_1"/>
</dbReference>
<feature type="non-terminal residue" evidence="2">
    <location>
        <position position="436"/>
    </location>
</feature>
<dbReference type="SUPFAM" id="SSF53756">
    <property type="entry name" value="UDP-Glycosyltransferase/glycogen phosphorylase"/>
    <property type="match status" value="1"/>
</dbReference>
<evidence type="ECO:0000259" key="1">
    <source>
        <dbReference type="Pfam" id="PF00534"/>
    </source>
</evidence>
<sequence length="436" mass="48993">MKVVHLCTQDFGGAGNAAYRLHKGLQTIGIDSTFIVLDKKSKDPSVKIIPDNQQNESSYCNSPDSYSSSRMKLMWKYWSDMLTEYPGRTKGLEIFTDNTCSVRLDLVKEITEADIVNLHWVAGMINFKELPSSLKEKNLVWTLHDMNPFTGGCHYTGQCNKFLSSCNACPQLGSINQKDKSYYSFGEKGEAYKELQINIVTPSKWLGDEAKRSSLFSKFEIDVIPYVLPLDVFKMYEKDELRKKLNIPLNKKIILFGANDVMNNRKGFSLLLEALDIFSIQNKDDVILGIFGDLPPGTPIQSKYQVLNFGTINSENTLALVYSLSDVFVLPSLEDNLPNTVLESLACGTPVVAFNIGGMPDMISQRKTGYLADEGDIKDLAEGISWTLRNNSNDALRNACREFVVKHYDLQIQANTYLQKYHEIMNRNSTGQSGGK</sequence>
<evidence type="ECO:0000313" key="3">
    <source>
        <dbReference type="Proteomes" id="UP000034324"/>
    </source>
</evidence>
<organism evidence="2 3">
    <name type="scientific">Candidatus Daviesbacteria bacterium GW2011_GWF2_38_6</name>
    <dbReference type="NCBI Taxonomy" id="1618432"/>
    <lineage>
        <taxon>Bacteria</taxon>
        <taxon>Candidatus Daviesiibacteriota</taxon>
    </lineage>
</organism>
<proteinExistence type="predicted"/>
<keyword evidence="2" id="KW-0808">Transferase</keyword>
<protein>
    <submittedName>
        <fullName evidence="2">Glycosyltransferase and TPR domain protein</fullName>
    </submittedName>
</protein>
<dbReference type="GO" id="GO:0016757">
    <property type="term" value="F:glycosyltransferase activity"/>
    <property type="evidence" value="ECO:0007669"/>
    <property type="project" value="InterPro"/>
</dbReference>
<dbReference type="PANTHER" id="PTHR12526">
    <property type="entry name" value="GLYCOSYLTRANSFERASE"/>
    <property type="match status" value="1"/>
</dbReference>
<dbReference type="CDD" id="cd03825">
    <property type="entry name" value="GT4_WcaC-like"/>
    <property type="match status" value="1"/>
</dbReference>